<name>A0A3A1TXS2_9MICO</name>
<dbReference type="InterPro" id="IPR036514">
    <property type="entry name" value="SGNH_hydro_sf"/>
</dbReference>
<dbReference type="Gene3D" id="2.60.120.260">
    <property type="entry name" value="Galactose-binding domain-like"/>
    <property type="match status" value="1"/>
</dbReference>
<gene>
    <name evidence="2" type="ORF">D1781_14250</name>
</gene>
<evidence type="ECO:0000313" key="2">
    <source>
        <dbReference type="EMBL" id="RIX28570.1"/>
    </source>
</evidence>
<dbReference type="Gene3D" id="3.40.50.1110">
    <property type="entry name" value="SGNH hydrolase"/>
    <property type="match status" value="1"/>
</dbReference>
<protein>
    <submittedName>
        <fullName evidence="2">Lipase</fullName>
    </submittedName>
</protein>
<dbReference type="AlphaFoldDB" id="A0A3A1TXS2"/>
<evidence type="ECO:0000313" key="3">
    <source>
        <dbReference type="Proteomes" id="UP000265742"/>
    </source>
</evidence>
<dbReference type="OrthoDB" id="2060945at2"/>
<feature type="domain" description="SGNH hydrolase-type esterase" evidence="1">
    <location>
        <begin position="169"/>
        <end position="268"/>
    </location>
</feature>
<evidence type="ECO:0000259" key="1">
    <source>
        <dbReference type="Pfam" id="PF14606"/>
    </source>
</evidence>
<sequence>MIHATDLRPFLSEVAEVERTPRGQRPHRLPAPIRRRFPDPQLLAMEAQPSGVRLTFRTTATRVALTVIASRLGFAGIDRPRGRIDLTVDDVFAGSSVLTGGDLTETDLRTGSTTVRPGDAHRAAFEDLPARDKTVELWLPHNESVELVRLQADAELRPVHDDRPLWLHHGSSISHGSNAVGPTAIWPAVASRAAGHRLRNLGFGGSALLDPFVARTMRDLPADVISLKVGINIVNLDVMRRRAFTAALHGFLDTIRDGHPSTPLLVVTPIFCGIHEDTPGPGAIDPASLQTGAARFIATGAPGDTALGRLTLRVVREAIGEVLEHRDDPALHLVDGLRLYGREDAERIPLPDGLHPDTDGHALIGGRFAPRLREHGRTRAN</sequence>
<dbReference type="RefSeq" id="WP_119482880.1">
    <property type="nucleotide sequence ID" value="NZ_QXTG01000002.1"/>
</dbReference>
<proteinExistence type="predicted"/>
<dbReference type="EMBL" id="QXTG01000002">
    <property type="protein sequence ID" value="RIX28570.1"/>
    <property type="molecule type" value="Genomic_DNA"/>
</dbReference>
<organism evidence="2 3">
    <name type="scientific">Amnibacterium setariae</name>
    <dbReference type="NCBI Taxonomy" id="2306585"/>
    <lineage>
        <taxon>Bacteria</taxon>
        <taxon>Bacillati</taxon>
        <taxon>Actinomycetota</taxon>
        <taxon>Actinomycetes</taxon>
        <taxon>Micrococcales</taxon>
        <taxon>Microbacteriaceae</taxon>
        <taxon>Amnibacterium</taxon>
    </lineage>
</organism>
<keyword evidence="3" id="KW-1185">Reference proteome</keyword>
<dbReference type="SUPFAM" id="SSF52266">
    <property type="entry name" value="SGNH hydrolase"/>
    <property type="match status" value="1"/>
</dbReference>
<dbReference type="Pfam" id="PF14606">
    <property type="entry name" value="Lipase_GDSL_3"/>
    <property type="match status" value="1"/>
</dbReference>
<reference evidence="3" key="1">
    <citation type="submission" date="2018-09" db="EMBL/GenBank/DDBJ databases">
        <authorList>
            <person name="Kim I."/>
        </authorList>
    </citation>
    <scope>NUCLEOTIDE SEQUENCE [LARGE SCALE GENOMIC DNA]</scope>
    <source>
        <strain evidence="3">DD4a</strain>
    </source>
</reference>
<accession>A0A3A1TXS2</accession>
<dbReference type="Proteomes" id="UP000265742">
    <property type="component" value="Unassembled WGS sequence"/>
</dbReference>
<dbReference type="InterPro" id="IPR013830">
    <property type="entry name" value="SGNH_hydro"/>
</dbReference>
<comment type="caution">
    <text evidence="2">The sequence shown here is derived from an EMBL/GenBank/DDBJ whole genome shotgun (WGS) entry which is preliminary data.</text>
</comment>